<keyword evidence="1" id="KW-0472">Membrane</keyword>
<protein>
    <recommendedName>
        <fullName evidence="4">Signal peptidase I</fullName>
    </recommendedName>
</protein>
<keyword evidence="3" id="KW-1185">Reference proteome</keyword>
<reference evidence="2" key="1">
    <citation type="submission" date="2020-09" db="EMBL/GenBank/DDBJ databases">
        <title>New species isolated from human feces.</title>
        <authorList>
            <person name="Kitahara M."/>
            <person name="Shigeno Y."/>
            <person name="Shime M."/>
            <person name="Matsumoto Y."/>
            <person name="Nakamura S."/>
            <person name="Motooka D."/>
            <person name="Fukuoka S."/>
            <person name="Nishikawa H."/>
            <person name="Benno Y."/>
        </authorList>
    </citation>
    <scope>NUCLEOTIDE SEQUENCE</scope>
    <source>
        <strain evidence="2">MM50</strain>
    </source>
</reference>
<accession>A0A810PXK5</accession>
<evidence type="ECO:0000313" key="3">
    <source>
        <dbReference type="Proteomes" id="UP000681035"/>
    </source>
</evidence>
<evidence type="ECO:0000313" key="2">
    <source>
        <dbReference type="EMBL" id="BCK80390.1"/>
    </source>
</evidence>
<keyword evidence="1" id="KW-1133">Transmembrane helix</keyword>
<dbReference type="Pfam" id="PF18936">
    <property type="entry name" value="DUF5684"/>
    <property type="match status" value="1"/>
</dbReference>
<evidence type="ECO:0008006" key="4">
    <source>
        <dbReference type="Google" id="ProtNLM"/>
    </source>
</evidence>
<dbReference type="EMBL" id="AP023418">
    <property type="protein sequence ID" value="BCK80390.1"/>
    <property type="molecule type" value="Genomic_DNA"/>
</dbReference>
<gene>
    <name evidence="2" type="ORF">MM50RIKEN_01530</name>
</gene>
<dbReference type="InterPro" id="IPR043739">
    <property type="entry name" value="DUF5684"/>
</dbReference>
<evidence type="ECO:0000256" key="1">
    <source>
        <dbReference type="SAM" id="Phobius"/>
    </source>
</evidence>
<name>A0A810PXK5_9FIRM</name>
<organism evidence="2 3">
    <name type="scientific">Vescimonas coprocola</name>
    <dbReference type="NCBI Taxonomy" id="2714355"/>
    <lineage>
        <taxon>Bacteria</taxon>
        <taxon>Bacillati</taxon>
        <taxon>Bacillota</taxon>
        <taxon>Clostridia</taxon>
        <taxon>Eubacteriales</taxon>
        <taxon>Oscillospiraceae</taxon>
        <taxon>Vescimonas</taxon>
    </lineage>
</organism>
<feature type="transmembrane region" description="Helical" evidence="1">
    <location>
        <begin position="76"/>
        <end position="97"/>
    </location>
</feature>
<feature type="transmembrane region" description="Helical" evidence="1">
    <location>
        <begin position="47"/>
        <end position="64"/>
    </location>
</feature>
<dbReference type="RefSeq" id="WP_213541355.1">
    <property type="nucleotide sequence ID" value="NZ_AP023418.1"/>
</dbReference>
<dbReference type="KEGG" id="vcop:MM50RIKEN_01530"/>
<keyword evidence="1" id="KW-0812">Transmembrane</keyword>
<sequence>MILELIIGILTLVAEWMIFKKMGRQGWEGIVPFYNTYVLCQELYGNGWKFLLLLIPIYNIYFVIKMNIDWAKAFNQGAGFGIGLLLLPFIFQLILAFGGEQYRDGSYTNTQPDMVENVVNKAKDAVSGNRDDHKEQ</sequence>
<proteinExistence type="predicted"/>
<dbReference type="Proteomes" id="UP000681035">
    <property type="component" value="Chromosome"/>
</dbReference>
<dbReference type="AlphaFoldDB" id="A0A810PXK5"/>